<evidence type="ECO:0000313" key="6">
    <source>
        <dbReference type="EMBL" id="KAK3792295.1"/>
    </source>
</evidence>
<gene>
    <name evidence="6" type="ORF">RRG08_007373</name>
</gene>
<evidence type="ECO:0000256" key="2">
    <source>
        <dbReference type="ARBA" id="ARBA00022553"/>
    </source>
</evidence>
<feature type="region of interest" description="Disordered" evidence="5">
    <location>
        <begin position="207"/>
        <end position="243"/>
    </location>
</feature>
<dbReference type="InterPro" id="IPR008494">
    <property type="entry name" value="DUF776"/>
</dbReference>
<feature type="compositionally biased region" description="Polar residues" evidence="5">
    <location>
        <begin position="228"/>
        <end position="243"/>
    </location>
</feature>
<dbReference type="AlphaFoldDB" id="A0AAE1ARA3"/>
<evidence type="ECO:0000256" key="5">
    <source>
        <dbReference type="SAM" id="MobiDB-lite"/>
    </source>
</evidence>
<accession>A0AAE1ARA3</accession>
<comment type="caution">
    <text evidence="6">The sequence shown here is derived from an EMBL/GenBank/DDBJ whole genome shotgun (WGS) entry which is preliminary data.</text>
</comment>
<feature type="compositionally biased region" description="Low complexity" evidence="5">
    <location>
        <begin position="9"/>
        <end position="19"/>
    </location>
</feature>
<evidence type="ECO:0000256" key="3">
    <source>
        <dbReference type="ARBA" id="ARBA00029721"/>
    </source>
</evidence>
<dbReference type="EMBL" id="JAWDGP010001382">
    <property type="protein sequence ID" value="KAK3792295.1"/>
    <property type="molecule type" value="Genomic_DNA"/>
</dbReference>
<dbReference type="GO" id="GO:0070301">
    <property type="term" value="P:cellular response to hydrogen peroxide"/>
    <property type="evidence" value="ECO:0007669"/>
    <property type="project" value="TreeGrafter"/>
</dbReference>
<evidence type="ECO:0000313" key="7">
    <source>
        <dbReference type="Proteomes" id="UP001283361"/>
    </source>
</evidence>
<reference evidence="6" key="1">
    <citation type="journal article" date="2023" name="G3 (Bethesda)">
        <title>A reference genome for the long-term kleptoplast-retaining sea slug Elysia crispata morphotype clarki.</title>
        <authorList>
            <person name="Eastman K.E."/>
            <person name="Pendleton A.L."/>
            <person name="Shaikh M.A."/>
            <person name="Suttiyut T."/>
            <person name="Ogas R."/>
            <person name="Tomko P."/>
            <person name="Gavelis G."/>
            <person name="Widhalm J.R."/>
            <person name="Wisecaver J.H."/>
        </authorList>
    </citation>
    <scope>NUCLEOTIDE SEQUENCE</scope>
    <source>
        <strain evidence="6">ECLA1</strain>
    </source>
</reference>
<organism evidence="6 7">
    <name type="scientific">Elysia crispata</name>
    <name type="common">lettuce slug</name>
    <dbReference type="NCBI Taxonomy" id="231223"/>
    <lineage>
        <taxon>Eukaryota</taxon>
        <taxon>Metazoa</taxon>
        <taxon>Spiralia</taxon>
        <taxon>Lophotrochozoa</taxon>
        <taxon>Mollusca</taxon>
        <taxon>Gastropoda</taxon>
        <taxon>Heterobranchia</taxon>
        <taxon>Euthyneura</taxon>
        <taxon>Panpulmonata</taxon>
        <taxon>Sacoglossa</taxon>
        <taxon>Placobranchoidea</taxon>
        <taxon>Plakobranchidae</taxon>
        <taxon>Elysia</taxon>
    </lineage>
</organism>
<sequence length="283" mass="30963">MGGEDRESGPSMSKSGSGKLLRHEDVSDAIISKLLKDFTSAELFPQSGDVNSSKTNTAKDDRAWNEVIESLKHLHVRHPGFKKHRRSKKPYQGRKGSPNLLNLAIAAGNLQKPIVWPARLNCDCEVENVRRLKQENEALRTGSITSNNRQQHPLFTGQQLFTNSPLRQPPSSDVLCSLGIPIQHLPPGANTSAPAIYAKPSTKTSLATAVPGAPYSSSSHRPFHHSMPVTTGQPASSSAGMGRSCSQEVRDMEDTNVNELASYLEDLLHIPRKMSTMAEMMYA</sequence>
<dbReference type="Proteomes" id="UP001283361">
    <property type="component" value="Unassembled WGS sequence"/>
</dbReference>
<protein>
    <recommendedName>
        <fullName evidence="1">Oxidative stress-responsive serine-rich protein 1</fullName>
    </recommendedName>
    <alternativeName>
        <fullName evidence="4">Oxidative stress-responsive protein 1</fullName>
    </alternativeName>
    <alternativeName>
        <fullName evidence="3">Peroxide-inducible transcript 1 protein</fullName>
    </alternativeName>
</protein>
<proteinExistence type="predicted"/>
<feature type="region of interest" description="Disordered" evidence="5">
    <location>
        <begin position="1"/>
        <end position="20"/>
    </location>
</feature>
<name>A0AAE1ARA3_9GAST</name>
<dbReference type="PANTHER" id="PTHR31383:SF2">
    <property type="entry name" value="OXIDATIVE STRESS-RESPONSIVE SERINE-RICH PROTEIN 1"/>
    <property type="match status" value="1"/>
</dbReference>
<keyword evidence="7" id="KW-1185">Reference proteome</keyword>
<evidence type="ECO:0000256" key="4">
    <source>
        <dbReference type="ARBA" id="ARBA00031405"/>
    </source>
</evidence>
<keyword evidence="2" id="KW-0597">Phosphoprotein</keyword>
<evidence type="ECO:0000256" key="1">
    <source>
        <dbReference type="ARBA" id="ARBA00015005"/>
    </source>
</evidence>
<dbReference type="PANTHER" id="PTHR31383">
    <property type="entry name" value="OXIDATIVE STRESS-RESPONSE SERINE-RICH PROTEIN 1"/>
    <property type="match status" value="1"/>
</dbReference>